<dbReference type="InterPro" id="IPR056681">
    <property type="entry name" value="DUF7779"/>
</dbReference>
<feature type="domain" description="DUF7779" evidence="3">
    <location>
        <begin position="329"/>
        <end position="420"/>
    </location>
</feature>
<dbReference type="EMBL" id="CP089279">
    <property type="protein sequence ID" value="USP80604.1"/>
    <property type="molecule type" value="Genomic_DNA"/>
</dbReference>
<dbReference type="InterPro" id="IPR002182">
    <property type="entry name" value="NB-ARC"/>
</dbReference>
<dbReference type="InterPro" id="IPR011990">
    <property type="entry name" value="TPR-like_helical_dom_sf"/>
</dbReference>
<accession>A0A9Q9DW75</accession>
<dbReference type="Gene3D" id="3.40.50.300">
    <property type="entry name" value="P-loop containing nucleotide triphosphate hydrolases"/>
    <property type="match status" value="1"/>
</dbReference>
<keyword evidence="5" id="KW-1185">Reference proteome</keyword>
<dbReference type="PANTHER" id="PTHR46082">
    <property type="entry name" value="ATP/GTP-BINDING PROTEIN-RELATED"/>
    <property type="match status" value="1"/>
</dbReference>
<proteinExistence type="predicted"/>
<dbReference type="Pfam" id="PF00931">
    <property type="entry name" value="NB-ARC"/>
    <property type="match status" value="1"/>
</dbReference>
<dbReference type="Pfam" id="PF25000">
    <property type="entry name" value="DUF7779"/>
    <property type="match status" value="1"/>
</dbReference>
<dbReference type="InterPro" id="IPR019734">
    <property type="entry name" value="TPR_rpt"/>
</dbReference>
<name>A0A9Q9DW75_CURCL</name>
<protein>
    <submittedName>
        <fullName evidence="4">Uncharacterized protein</fullName>
    </submittedName>
</protein>
<evidence type="ECO:0000313" key="5">
    <source>
        <dbReference type="Proteomes" id="UP001056012"/>
    </source>
</evidence>
<dbReference type="GO" id="GO:0043531">
    <property type="term" value="F:ADP binding"/>
    <property type="evidence" value="ECO:0007669"/>
    <property type="project" value="InterPro"/>
</dbReference>
<evidence type="ECO:0000256" key="1">
    <source>
        <dbReference type="SAM" id="MobiDB-lite"/>
    </source>
</evidence>
<dbReference type="SUPFAM" id="SSF48452">
    <property type="entry name" value="TPR-like"/>
    <property type="match status" value="3"/>
</dbReference>
<evidence type="ECO:0000259" key="3">
    <source>
        <dbReference type="Pfam" id="PF25000"/>
    </source>
</evidence>
<evidence type="ECO:0000313" key="4">
    <source>
        <dbReference type="EMBL" id="USP80604.1"/>
    </source>
</evidence>
<dbReference type="AlphaFoldDB" id="A0A9Q9DW75"/>
<sequence>MANTFYGSWNANNAIPAPQCMAGGIMNFNFGSDRPGNDGTRSHRQLEPFSTVPFPPDPDFVDRPEILGWLHKMCVGNGNRAALVGFGGVGKSQLAIQFAHSIHDASPQTFVFWVHASSRTQFEKAYREIADRLQLPDRNDPNKNVLMLVSNWLRDKANGQWFMVLDNVDQEDIFSSPRKRRLDEANADAQTSLDIYLPQSRNGSILVTSRNRDAAVELVGSNRIKEVLAMDKKEGLQLLRKKLCQPPSKESAVKLLFTLGHVPLAITQASAYINRRVRMSITEYLDGFHRDNKERERLLSWDSSDLRRDKSASNSILTTWQMSFEQIRHERPSAAELLSLMSFFNSRGIPDWILRKSRKKSAGAAARRNSRNEGEDEDVDSELNEDLDILRAYSLISATAENDSYEMHPLVQFCMRAWLSSFGEVDRWHHEFVVLMDQELCPPSHDNLVRFSQLFPHIEPVFNSTPSKETLRAWARVLCGTAVYVSRKGRFTTAQHVVEKALSVTENALGFNDDFTLGIAAVLMHILVWLDLLHEAEEIGQRVLQGYQELGKQDLFTFCVAKELAKIMREQGRYEESKKLVQQITESHKEERNPFILGNQAGILKDLGQLEEAEKLFRQAMERCKEQLGEHHADMLWLTSSLARVLSKQGRWLEAETFLRQTLEVSKERLGERHPETLENILFLAKALEHQGQFVEAEKLFWQAIEGFGELAEDDFRTLFAMDELATMLIAQERYEEAVQLVRQAREVYRNIDEPGVPTTRCAKFLAYLLLDLNQHTEAMELYQQVYSGYMSCCGPENPQTIKCYEDLATLQQQMQQAGSDEVTVSV</sequence>
<feature type="domain" description="NB-ARC" evidence="2">
    <location>
        <begin position="66"/>
        <end position="245"/>
    </location>
</feature>
<dbReference type="PANTHER" id="PTHR46082:SF6">
    <property type="entry name" value="AAA+ ATPASE DOMAIN-CONTAINING PROTEIN-RELATED"/>
    <property type="match status" value="1"/>
</dbReference>
<gene>
    <name evidence="4" type="ORF">yc1106_07878</name>
</gene>
<organism evidence="4 5">
    <name type="scientific">Curvularia clavata</name>
    <dbReference type="NCBI Taxonomy" id="95742"/>
    <lineage>
        <taxon>Eukaryota</taxon>
        <taxon>Fungi</taxon>
        <taxon>Dikarya</taxon>
        <taxon>Ascomycota</taxon>
        <taxon>Pezizomycotina</taxon>
        <taxon>Dothideomycetes</taxon>
        <taxon>Pleosporomycetidae</taxon>
        <taxon>Pleosporales</taxon>
        <taxon>Pleosporineae</taxon>
        <taxon>Pleosporaceae</taxon>
        <taxon>Curvularia</taxon>
    </lineage>
</organism>
<dbReference type="SMART" id="SM00028">
    <property type="entry name" value="TPR"/>
    <property type="match status" value="4"/>
</dbReference>
<reference evidence="4" key="1">
    <citation type="submission" date="2021-12" db="EMBL/GenBank/DDBJ databases">
        <title>Curvularia clavata genome.</title>
        <authorList>
            <person name="Cao Y."/>
        </authorList>
    </citation>
    <scope>NUCLEOTIDE SEQUENCE</scope>
    <source>
        <strain evidence="4">Yc1106</strain>
    </source>
</reference>
<dbReference type="OrthoDB" id="20872at2759"/>
<dbReference type="VEuPathDB" id="FungiDB:yc1106_07878"/>
<dbReference type="Proteomes" id="UP001056012">
    <property type="component" value="Chromosome 6"/>
</dbReference>
<evidence type="ECO:0000259" key="2">
    <source>
        <dbReference type="Pfam" id="PF00931"/>
    </source>
</evidence>
<feature type="region of interest" description="Disordered" evidence="1">
    <location>
        <begin position="32"/>
        <end position="54"/>
    </location>
</feature>
<dbReference type="Pfam" id="PF13424">
    <property type="entry name" value="TPR_12"/>
    <property type="match status" value="2"/>
</dbReference>
<dbReference type="InterPro" id="IPR027417">
    <property type="entry name" value="P-loop_NTPase"/>
</dbReference>
<dbReference type="Gene3D" id="1.25.40.10">
    <property type="entry name" value="Tetratricopeptide repeat domain"/>
    <property type="match status" value="3"/>
</dbReference>
<dbReference type="SUPFAM" id="SSF52540">
    <property type="entry name" value="P-loop containing nucleoside triphosphate hydrolases"/>
    <property type="match status" value="1"/>
</dbReference>
<dbReference type="InterPro" id="IPR053137">
    <property type="entry name" value="NLR-like"/>
</dbReference>